<sequence length="178" mass="19639">MIPSIKIRDYAGELTITLDDLEAFHDKDHFGGVVLSIKVLQRAFAAFPAAGVPHRDEVAIVAGLNPPGLIDSFEFMLRAVSRKRLVVDQTLAHGPASPFGRFCFEVHRPCGAVALWVREGLLPDDFATTGKKVEAGFGTEAEIARWNGYKRDVGVAMIPMRPEDILELRPIESRRMVA</sequence>
<dbReference type="EMBL" id="NPEU01000282">
    <property type="protein sequence ID" value="RAI34988.1"/>
    <property type="molecule type" value="Genomic_DNA"/>
</dbReference>
<gene>
    <name evidence="1" type="ORF">CH338_19990</name>
</gene>
<accession>A0A327KI90</accession>
<dbReference type="Proteomes" id="UP000248863">
    <property type="component" value="Unassembled WGS sequence"/>
</dbReference>
<proteinExistence type="predicted"/>
<organism evidence="1 2">
    <name type="scientific">Rhodoplanes elegans</name>
    <dbReference type="NCBI Taxonomy" id="29408"/>
    <lineage>
        <taxon>Bacteria</taxon>
        <taxon>Pseudomonadati</taxon>
        <taxon>Pseudomonadota</taxon>
        <taxon>Alphaproteobacteria</taxon>
        <taxon>Hyphomicrobiales</taxon>
        <taxon>Nitrobacteraceae</taxon>
        <taxon>Rhodoplanes</taxon>
    </lineage>
</organism>
<reference evidence="1 2" key="1">
    <citation type="submission" date="2017-07" db="EMBL/GenBank/DDBJ databases">
        <title>Draft Genome Sequences of Select Purple Nonsulfur Bacteria.</title>
        <authorList>
            <person name="Lasarre B."/>
            <person name="Mckinlay J.B."/>
        </authorList>
    </citation>
    <scope>NUCLEOTIDE SEQUENCE [LARGE SCALE GENOMIC DNA]</scope>
    <source>
        <strain evidence="1 2">DSM 11907</strain>
    </source>
</reference>
<dbReference type="RefSeq" id="WP_111358875.1">
    <property type="nucleotide sequence ID" value="NZ_NHSK01000211.1"/>
</dbReference>
<comment type="caution">
    <text evidence="1">The sequence shown here is derived from an EMBL/GenBank/DDBJ whole genome shotgun (WGS) entry which is preliminary data.</text>
</comment>
<dbReference type="AlphaFoldDB" id="A0A327KI90"/>
<keyword evidence="2" id="KW-1185">Reference proteome</keyword>
<evidence type="ECO:0000313" key="2">
    <source>
        <dbReference type="Proteomes" id="UP000248863"/>
    </source>
</evidence>
<name>A0A327KI90_9BRAD</name>
<evidence type="ECO:0000313" key="1">
    <source>
        <dbReference type="EMBL" id="RAI34988.1"/>
    </source>
</evidence>
<protein>
    <submittedName>
        <fullName evidence="1">Uncharacterized protein</fullName>
    </submittedName>
</protein>
<dbReference type="OrthoDB" id="1680380at2"/>